<evidence type="ECO:0000313" key="3">
    <source>
        <dbReference type="Proteomes" id="UP000694426"/>
    </source>
</evidence>
<sequence length="211" mass="22849">MRGAGCTGVPWVHGVSQGSWGCTGVLGDTGGVYCGKHWRGASPGDTVQNPGGSGWGSHPSVGATGLRVLRGGYPRGIPSVPGRHWGAETPPFVHQNNPPYNMGAFRFELAFSPYHPLAPPRARLLTSIYHPGVDEDGHVCQPLTSPDHWQATTRAIHVLQDLLLLLDGPDTERVMRLGLARELSEQPEIFWRRAEEHTRGHAEPRPEPPGS</sequence>
<reference evidence="2" key="1">
    <citation type="submission" date="2025-08" db="UniProtKB">
        <authorList>
            <consortium name="Ensembl"/>
        </authorList>
    </citation>
    <scope>IDENTIFICATION</scope>
</reference>
<proteinExistence type="predicted"/>
<dbReference type="Ensembl" id="ENSABRT00000009572.1">
    <property type="protein sequence ID" value="ENSABRP00000006654.1"/>
    <property type="gene ID" value="ENSABRG00000006113.1"/>
</dbReference>
<dbReference type="AlphaFoldDB" id="A0A8B9I3K5"/>
<dbReference type="GeneTree" id="ENSGT00940000165322"/>
<dbReference type="Gene3D" id="3.10.110.10">
    <property type="entry name" value="Ubiquitin Conjugating Enzyme"/>
    <property type="match status" value="1"/>
</dbReference>
<dbReference type="InterPro" id="IPR000608">
    <property type="entry name" value="UBC"/>
</dbReference>
<feature type="domain" description="UBC core" evidence="1">
    <location>
        <begin position="35"/>
        <end position="203"/>
    </location>
</feature>
<dbReference type="SMART" id="SM00212">
    <property type="entry name" value="UBCc"/>
    <property type="match status" value="1"/>
</dbReference>
<dbReference type="InterPro" id="IPR016135">
    <property type="entry name" value="UBQ-conjugating_enzyme/RWD"/>
</dbReference>
<dbReference type="Proteomes" id="UP000694426">
    <property type="component" value="Unplaced"/>
</dbReference>
<evidence type="ECO:0000259" key="1">
    <source>
        <dbReference type="PROSITE" id="PS50127"/>
    </source>
</evidence>
<keyword evidence="3" id="KW-1185">Reference proteome</keyword>
<evidence type="ECO:0000313" key="2">
    <source>
        <dbReference type="Ensembl" id="ENSABRP00000006654.1"/>
    </source>
</evidence>
<dbReference type="SUPFAM" id="SSF54495">
    <property type="entry name" value="UBC-like"/>
    <property type="match status" value="1"/>
</dbReference>
<name>A0A8B9I3K5_9AVES</name>
<organism evidence="2 3">
    <name type="scientific">Anser brachyrhynchus</name>
    <name type="common">Pink-footed goose</name>
    <dbReference type="NCBI Taxonomy" id="132585"/>
    <lineage>
        <taxon>Eukaryota</taxon>
        <taxon>Metazoa</taxon>
        <taxon>Chordata</taxon>
        <taxon>Craniata</taxon>
        <taxon>Vertebrata</taxon>
        <taxon>Euteleostomi</taxon>
        <taxon>Archelosauria</taxon>
        <taxon>Archosauria</taxon>
        <taxon>Dinosauria</taxon>
        <taxon>Saurischia</taxon>
        <taxon>Theropoda</taxon>
        <taxon>Coelurosauria</taxon>
        <taxon>Aves</taxon>
        <taxon>Neognathae</taxon>
        <taxon>Galloanserae</taxon>
        <taxon>Anseriformes</taxon>
        <taxon>Anatidae</taxon>
        <taxon>Anserinae</taxon>
        <taxon>Anser</taxon>
    </lineage>
</organism>
<reference evidence="2" key="2">
    <citation type="submission" date="2025-09" db="UniProtKB">
        <authorList>
            <consortium name="Ensembl"/>
        </authorList>
    </citation>
    <scope>IDENTIFICATION</scope>
</reference>
<dbReference type="Pfam" id="PF00179">
    <property type="entry name" value="UQ_con"/>
    <property type="match status" value="1"/>
</dbReference>
<protein>
    <recommendedName>
        <fullName evidence="1">UBC core domain-containing protein</fullName>
    </recommendedName>
</protein>
<accession>A0A8B9I3K5</accession>
<dbReference type="PROSITE" id="PS50127">
    <property type="entry name" value="UBC_2"/>
    <property type="match status" value="1"/>
</dbReference>